<evidence type="ECO:0008006" key="4">
    <source>
        <dbReference type="Google" id="ProtNLM"/>
    </source>
</evidence>
<evidence type="ECO:0000256" key="1">
    <source>
        <dbReference type="SAM" id="SignalP"/>
    </source>
</evidence>
<accession>A0A366HSD7</accession>
<dbReference type="AlphaFoldDB" id="A0A366HSD7"/>
<evidence type="ECO:0000313" key="3">
    <source>
        <dbReference type="Proteomes" id="UP000253426"/>
    </source>
</evidence>
<reference evidence="2 3" key="1">
    <citation type="submission" date="2018-06" db="EMBL/GenBank/DDBJ databases">
        <title>Genomic Encyclopedia of Type Strains, Phase IV (KMG-IV): sequencing the most valuable type-strain genomes for metagenomic binning, comparative biology and taxonomic classification.</title>
        <authorList>
            <person name="Goeker M."/>
        </authorList>
    </citation>
    <scope>NUCLEOTIDE SEQUENCE [LARGE SCALE GENOMIC DNA]</scope>
    <source>
        <strain evidence="2 3">DSM 25532</strain>
    </source>
</reference>
<dbReference type="Proteomes" id="UP000253426">
    <property type="component" value="Unassembled WGS sequence"/>
</dbReference>
<name>A0A366HSD7_9BACT</name>
<evidence type="ECO:0000313" key="2">
    <source>
        <dbReference type="EMBL" id="RBP46595.1"/>
    </source>
</evidence>
<feature type="chain" id="PRO_5017018268" description="Lipoprotein" evidence="1">
    <location>
        <begin position="25"/>
        <end position="88"/>
    </location>
</feature>
<comment type="caution">
    <text evidence="2">The sequence shown here is derived from an EMBL/GenBank/DDBJ whole genome shotgun (WGS) entry which is preliminary data.</text>
</comment>
<dbReference type="PROSITE" id="PS51257">
    <property type="entry name" value="PROKAR_LIPOPROTEIN"/>
    <property type="match status" value="1"/>
</dbReference>
<gene>
    <name evidence="2" type="ORF">DES53_102987</name>
</gene>
<proteinExistence type="predicted"/>
<dbReference type="EMBL" id="QNRR01000002">
    <property type="protein sequence ID" value="RBP46595.1"/>
    <property type="molecule type" value="Genomic_DNA"/>
</dbReference>
<organism evidence="2 3">
    <name type="scientific">Roseimicrobium gellanilyticum</name>
    <dbReference type="NCBI Taxonomy" id="748857"/>
    <lineage>
        <taxon>Bacteria</taxon>
        <taxon>Pseudomonadati</taxon>
        <taxon>Verrucomicrobiota</taxon>
        <taxon>Verrucomicrobiia</taxon>
        <taxon>Verrucomicrobiales</taxon>
        <taxon>Verrucomicrobiaceae</taxon>
        <taxon>Roseimicrobium</taxon>
    </lineage>
</organism>
<sequence length="88" mass="10395">MKTKLWMLGILMMFGSLTSCTVYDDDDLDDVADYDDDDDDGVAVRTTHRRYIAYSDSEPYPRMYYTAPAHRSYYYRTPVRRTAVMYGY</sequence>
<dbReference type="RefSeq" id="WP_113958097.1">
    <property type="nucleotide sequence ID" value="NZ_QNRR01000002.1"/>
</dbReference>
<protein>
    <recommendedName>
        <fullName evidence="4">Lipoprotein</fullName>
    </recommendedName>
</protein>
<feature type="signal peptide" evidence="1">
    <location>
        <begin position="1"/>
        <end position="24"/>
    </location>
</feature>
<keyword evidence="1" id="KW-0732">Signal</keyword>
<keyword evidence="3" id="KW-1185">Reference proteome</keyword>